<keyword evidence="7" id="KW-0378">Hydrolase</keyword>
<dbReference type="InterPro" id="IPR036034">
    <property type="entry name" value="PDZ_sf"/>
</dbReference>
<protein>
    <submittedName>
        <fullName evidence="11">DegQ family serine endoprotease</fullName>
    </submittedName>
</protein>
<dbReference type="InterPro" id="IPR009003">
    <property type="entry name" value="Peptidase_S1_PA"/>
</dbReference>
<dbReference type="RefSeq" id="WP_130567124.1">
    <property type="nucleotide sequence ID" value="NZ_SHLY01000004.1"/>
</dbReference>
<comment type="caution">
    <text evidence="11">The sequence shown here is derived from an EMBL/GenBank/DDBJ whole genome shotgun (WGS) entry which is preliminary data.</text>
</comment>
<feature type="signal peptide" evidence="9">
    <location>
        <begin position="1"/>
        <end position="23"/>
    </location>
</feature>
<evidence type="ECO:0000256" key="2">
    <source>
        <dbReference type="ARBA" id="ARBA00010541"/>
    </source>
</evidence>
<keyword evidence="5" id="KW-0677">Repeat</keyword>
<dbReference type="Pfam" id="PF13365">
    <property type="entry name" value="Trypsin_2"/>
    <property type="match status" value="1"/>
</dbReference>
<comment type="similarity">
    <text evidence="2">Belongs to the peptidase S1C family.</text>
</comment>
<keyword evidence="6" id="KW-0574">Periplasm</keyword>
<dbReference type="Pfam" id="PF17820">
    <property type="entry name" value="PDZ_6"/>
    <property type="match status" value="1"/>
</dbReference>
<reference evidence="12" key="1">
    <citation type="submission" date="2019-02" db="EMBL/GenBank/DDBJ databases">
        <title>Draft genome sequence of Muricauda sp. 176CP4-71.</title>
        <authorList>
            <person name="Park J.-S."/>
        </authorList>
    </citation>
    <scope>NUCLEOTIDE SEQUENCE [LARGE SCALE GENOMIC DNA]</scope>
    <source>
        <strain evidence="12">176GS2-150</strain>
    </source>
</reference>
<evidence type="ECO:0000313" key="12">
    <source>
        <dbReference type="Proteomes" id="UP000292544"/>
    </source>
</evidence>
<dbReference type="InterPro" id="IPR011782">
    <property type="entry name" value="Pept_S1C_Do"/>
</dbReference>
<gene>
    <name evidence="11" type="ORF">EXY25_13210</name>
</gene>
<evidence type="ECO:0000313" key="11">
    <source>
        <dbReference type="EMBL" id="TAA45158.1"/>
    </source>
</evidence>
<dbReference type="NCBIfam" id="TIGR02037">
    <property type="entry name" value="degP_htrA_DO"/>
    <property type="match status" value="1"/>
</dbReference>
<dbReference type="CDD" id="cd10839">
    <property type="entry name" value="cpPDZ1_DegP-like"/>
    <property type="match status" value="1"/>
</dbReference>
<dbReference type="InterPro" id="IPR041489">
    <property type="entry name" value="PDZ_6"/>
</dbReference>
<dbReference type="InterPro" id="IPR001940">
    <property type="entry name" value="Peptidase_S1C"/>
</dbReference>
<evidence type="ECO:0000256" key="7">
    <source>
        <dbReference type="ARBA" id="ARBA00022801"/>
    </source>
</evidence>
<feature type="domain" description="PDZ" evidence="10">
    <location>
        <begin position="351"/>
        <end position="443"/>
    </location>
</feature>
<dbReference type="PRINTS" id="PR00834">
    <property type="entry name" value="PROTEASES2C"/>
</dbReference>
<evidence type="ECO:0000256" key="6">
    <source>
        <dbReference type="ARBA" id="ARBA00022764"/>
    </source>
</evidence>
<evidence type="ECO:0000259" key="10">
    <source>
        <dbReference type="PROSITE" id="PS50106"/>
    </source>
</evidence>
<dbReference type="EMBL" id="SHLY01000004">
    <property type="protein sequence ID" value="TAA45158.1"/>
    <property type="molecule type" value="Genomic_DNA"/>
</dbReference>
<evidence type="ECO:0000256" key="8">
    <source>
        <dbReference type="ARBA" id="ARBA00022825"/>
    </source>
</evidence>
<keyword evidence="8" id="KW-0720">Serine protease</keyword>
<feature type="domain" description="PDZ" evidence="10">
    <location>
        <begin position="254"/>
        <end position="345"/>
    </location>
</feature>
<keyword evidence="12" id="KW-1185">Reference proteome</keyword>
<dbReference type="Proteomes" id="UP000292544">
    <property type="component" value="Unassembled WGS sequence"/>
</dbReference>
<dbReference type="PANTHER" id="PTHR22939">
    <property type="entry name" value="SERINE PROTEASE FAMILY S1C HTRA-RELATED"/>
    <property type="match status" value="1"/>
</dbReference>
<accession>A0ABY1WNM2</accession>
<dbReference type="Gene3D" id="2.40.10.120">
    <property type="match status" value="1"/>
</dbReference>
<dbReference type="SUPFAM" id="SSF50494">
    <property type="entry name" value="Trypsin-like serine proteases"/>
    <property type="match status" value="1"/>
</dbReference>
<dbReference type="Pfam" id="PF13180">
    <property type="entry name" value="PDZ_2"/>
    <property type="match status" value="1"/>
</dbReference>
<proteinExistence type="inferred from homology"/>
<comment type="subcellular location">
    <subcellularLocation>
        <location evidence="1">Periplasm</location>
    </subcellularLocation>
</comment>
<dbReference type="SUPFAM" id="SSF50156">
    <property type="entry name" value="PDZ domain-like"/>
    <property type="match status" value="2"/>
</dbReference>
<name>A0ABY1WNM2_9GAMM</name>
<dbReference type="SMART" id="SM00228">
    <property type="entry name" value="PDZ"/>
    <property type="match status" value="2"/>
</dbReference>
<dbReference type="InterPro" id="IPR001478">
    <property type="entry name" value="PDZ"/>
</dbReference>
<dbReference type="CDD" id="cd23084">
    <property type="entry name" value="cpPDZ2_DegP-like"/>
    <property type="match status" value="1"/>
</dbReference>
<organism evidence="11 12">
    <name type="scientific">Corallincola spongiicola</name>
    <dbReference type="NCBI Taxonomy" id="2520508"/>
    <lineage>
        <taxon>Bacteria</taxon>
        <taxon>Pseudomonadati</taxon>
        <taxon>Pseudomonadota</taxon>
        <taxon>Gammaproteobacteria</taxon>
        <taxon>Alteromonadales</taxon>
        <taxon>Psychromonadaceae</taxon>
        <taxon>Corallincola</taxon>
    </lineage>
</organism>
<evidence type="ECO:0000256" key="5">
    <source>
        <dbReference type="ARBA" id="ARBA00022737"/>
    </source>
</evidence>
<evidence type="ECO:0000256" key="4">
    <source>
        <dbReference type="ARBA" id="ARBA00022729"/>
    </source>
</evidence>
<dbReference type="Gene3D" id="2.30.42.10">
    <property type="match status" value="2"/>
</dbReference>
<keyword evidence="3" id="KW-0645">Protease</keyword>
<sequence>MKRLLSLASLALCATLIVTPTEAAASLPLSVEGQPVPSLAPMLERVTPAVVDISVSGTHTAKQRVPDIYQYFFGAPREQVQERPFRGLGSGVIIDSDKGYIVTNHHVIDSADKIMVTLQDGRELDARVIGSDEESDIALLQVDQDNLVALPRANASQLRVGDFVVAVGNPFGLGQTATSGIISALGRSNLNIGQYENFIQTDAAINSGNSGGALVNLNGELVGINTAIVAPNGGNVGIGFAIPIDMVNDLVSQFIEFGEVRRGVLGVSGGELTPDLAEAFGYDTKHGAFVNQVFEGSAAEAAGIKAGDIVVSVDGSMIKSFGELRAKIATRGAGSQVTLGVIRDGKLTDFKVTLKEAEEARVQAQALHPAFEGAVLRNSEDSDKQSGVIVEKVAPRSPASQIGFKEGDVILGLNKQPVTNLKGLRQILEQQPSVLALNIQRNGQRMYLVVR</sequence>
<evidence type="ECO:0000256" key="1">
    <source>
        <dbReference type="ARBA" id="ARBA00004418"/>
    </source>
</evidence>
<keyword evidence="4 9" id="KW-0732">Signal</keyword>
<evidence type="ECO:0000256" key="9">
    <source>
        <dbReference type="SAM" id="SignalP"/>
    </source>
</evidence>
<dbReference type="PANTHER" id="PTHR22939:SF129">
    <property type="entry name" value="SERINE PROTEASE HTRA2, MITOCHONDRIAL"/>
    <property type="match status" value="1"/>
</dbReference>
<evidence type="ECO:0000256" key="3">
    <source>
        <dbReference type="ARBA" id="ARBA00022670"/>
    </source>
</evidence>
<feature type="chain" id="PRO_5045305868" evidence="9">
    <location>
        <begin position="24"/>
        <end position="451"/>
    </location>
</feature>
<dbReference type="PROSITE" id="PS50106">
    <property type="entry name" value="PDZ"/>
    <property type="match status" value="2"/>
</dbReference>